<dbReference type="Pfam" id="PF13439">
    <property type="entry name" value="Glyco_transf_4"/>
    <property type="match status" value="1"/>
</dbReference>
<accession>A0A6J6L9Q8</accession>
<dbReference type="FunFam" id="3.40.50.2000:FF:000069">
    <property type="entry name" value="Alpha-(1-6)-phosphatidylinositol monomannoside mannosyltransferase"/>
    <property type="match status" value="1"/>
</dbReference>
<gene>
    <name evidence="3" type="ORF">UFOPK1795_00513</name>
    <name evidence="4" type="ORF">UFOPK2275_00308</name>
    <name evidence="5" type="ORF">UFOPK2816_00143</name>
</gene>
<dbReference type="InterPro" id="IPR050194">
    <property type="entry name" value="Glycosyltransferase_grp1"/>
</dbReference>
<dbReference type="CDD" id="cd03801">
    <property type="entry name" value="GT4_PimA-like"/>
    <property type="match status" value="1"/>
</dbReference>
<dbReference type="Pfam" id="PF00534">
    <property type="entry name" value="Glycos_transf_1"/>
    <property type="match status" value="1"/>
</dbReference>
<proteinExistence type="predicted"/>
<evidence type="ECO:0000259" key="1">
    <source>
        <dbReference type="Pfam" id="PF00534"/>
    </source>
</evidence>
<dbReference type="EMBL" id="CAEZZB010000006">
    <property type="protein sequence ID" value="CAB4738759.1"/>
    <property type="molecule type" value="Genomic_DNA"/>
</dbReference>
<organism evidence="4">
    <name type="scientific">freshwater metagenome</name>
    <dbReference type="NCBI Taxonomy" id="449393"/>
    <lineage>
        <taxon>unclassified sequences</taxon>
        <taxon>metagenomes</taxon>
        <taxon>ecological metagenomes</taxon>
    </lineage>
</organism>
<dbReference type="PANTHER" id="PTHR45947:SF3">
    <property type="entry name" value="SULFOQUINOVOSYL TRANSFERASE SQD2"/>
    <property type="match status" value="1"/>
</dbReference>
<dbReference type="AlphaFoldDB" id="A0A6J6L9Q8"/>
<dbReference type="InterPro" id="IPR028098">
    <property type="entry name" value="Glyco_trans_4-like_N"/>
</dbReference>
<dbReference type="EMBL" id="CAEZUG010000021">
    <property type="protein sequence ID" value="CAB4589661.1"/>
    <property type="molecule type" value="Genomic_DNA"/>
</dbReference>
<evidence type="ECO:0000259" key="2">
    <source>
        <dbReference type="Pfam" id="PF13439"/>
    </source>
</evidence>
<protein>
    <submittedName>
        <fullName evidence="4">Unannotated protein</fullName>
    </submittedName>
</protein>
<dbReference type="PANTHER" id="PTHR45947">
    <property type="entry name" value="SULFOQUINOVOSYL TRANSFERASE SQD2"/>
    <property type="match status" value="1"/>
</dbReference>
<name>A0A6J6L9Q8_9ZZZZ</name>
<sequence length="378" mass="41206">MKRTLFITNDFGPRAGGIETFIIGLIQRLPHASTIVYTSAQGDTHEYDAAWLAEYGVRIIRDRAKILLPTPRVSRAVTKLIKHEGIETVAFGAAAPLAIMASALRRAGARRIIALTHGHEVWWSKVFPFTLAMRRIGSTTDALTYLGEFTRKAISASLTPKAGNAMVKIAPGIDTDHFAPVDATILRESLGLTGKRVIVSVGRLVHRKGQDYLIEAMSAIVHEIPEAHLVLVGEGPYLDHLVKLVQKHSLEDYVTFIGRIQYAELPKYICLGDVFAMPSRSRFRGLEVEGLGIVYLEASACGLPVIAGASGGAPDAVIEGVTGVVVDGQDSAAIAVAAINLLNDPERAAKMGQAGRDWIVEKWRWQIWAEKFEKLINN</sequence>
<evidence type="ECO:0000313" key="5">
    <source>
        <dbReference type="EMBL" id="CAB4738759.1"/>
    </source>
</evidence>
<dbReference type="GO" id="GO:0016758">
    <property type="term" value="F:hexosyltransferase activity"/>
    <property type="evidence" value="ECO:0007669"/>
    <property type="project" value="TreeGrafter"/>
</dbReference>
<reference evidence="4" key="1">
    <citation type="submission" date="2020-05" db="EMBL/GenBank/DDBJ databases">
        <authorList>
            <person name="Chiriac C."/>
            <person name="Salcher M."/>
            <person name="Ghai R."/>
            <person name="Kavagutti S V."/>
        </authorList>
    </citation>
    <scope>NUCLEOTIDE SEQUENCE</scope>
</reference>
<dbReference type="SUPFAM" id="SSF53756">
    <property type="entry name" value="UDP-Glycosyltransferase/glycogen phosphorylase"/>
    <property type="match status" value="1"/>
</dbReference>
<feature type="domain" description="Glycosyl transferase family 1" evidence="1">
    <location>
        <begin position="186"/>
        <end position="358"/>
    </location>
</feature>
<dbReference type="InterPro" id="IPR001296">
    <property type="entry name" value="Glyco_trans_1"/>
</dbReference>
<evidence type="ECO:0000313" key="3">
    <source>
        <dbReference type="EMBL" id="CAB4589661.1"/>
    </source>
</evidence>
<feature type="domain" description="Glycosyltransferase subfamily 4-like N-terminal" evidence="2">
    <location>
        <begin position="16"/>
        <end position="176"/>
    </location>
</feature>
<dbReference type="EMBL" id="CAEZWQ010000019">
    <property type="protein sequence ID" value="CAB4657463.1"/>
    <property type="molecule type" value="Genomic_DNA"/>
</dbReference>
<evidence type="ECO:0000313" key="4">
    <source>
        <dbReference type="EMBL" id="CAB4657463.1"/>
    </source>
</evidence>
<dbReference type="Gene3D" id="3.40.50.2000">
    <property type="entry name" value="Glycogen Phosphorylase B"/>
    <property type="match status" value="2"/>
</dbReference>